<evidence type="ECO:0008006" key="3">
    <source>
        <dbReference type="Google" id="ProtNLM"/>
    </source>
</evidence>
<sequence>MIPPLPPGTHLIHIGPQKTGSTAIQSALHRERGRLRELGWVHPGRAGRPVYATAAGLGTIPPPGGREPDIAEWHAYRDEVRAAAPSSVVISHEAFGRSDSAQATRVIEELGGERPHVVAVARRLDQLLPSQWQQRVKGGEPRTFEEWLRVVLDDRPDDWAWRNVWRGHDTVALLRRWADIVGPENVTLLVPGSDHAMLPRAFEQLMGLPEGLLEPTPTRTNRSLSRTETELVRRLNVAFHRERWGKPQRHALLTRGLVRTLVLSPEPDEATTDRERLPGWALDRVRVLSEARLTELPGLGVRIVGDVDALRVPDDDPGADPQPIAQVPIEVAATTLEALAAAAVRAHRVERRGHRRQVRRLRRTVRRLRRTRRTQAPRPGPVRRLLRRLAALRRR</sequence>
<comment type="caution">
    <text evidence="1">The sequence shown here is derived from an EMBL/GenBank/DDBJ whole genome shotgun (WGS) entry which is preliminary data.</text>
</comment>
<reference evidence="1 2" key="1">
    <citation type="submission" date="2020-08" db="EMBL/GenBank/DDBJ databases">
        <title>Sequencing the genomes of 1000 actinobacteria strains.</title>
        <authorList>
            <person name="Klenk H.-P."/>
        </authorList>
    </citation>
    <scope>NUCLEOTIDE SEQUENCE [LARGE SCALE GENOMIC DNA]</scope>
    <source>
        <strain evidence="1 2">DSM 105498</strain>
    </source>
</reference>
<proteinExistence type="predicted"/>
<organism evidence="1 2">
    <name type="scientific">Nocardioides soli</name>
    <dbReference type="NCBI Taxonomy" id="1036020"/>
    <lineage>
        <taxon>Bacteria</taxon>
        <taxon>Bacillati</taxon>
        <taxon>Actinomycetota</taxon>
        <taxon>Actinomycetes</taxon>
        <taxon>Propionibacteriales</taxon>
        <taxon>Nocardioidaceae</taxon>
        <taxon>Nocardioides</taxon>
    </lineage>
</organism>
<dbReference type="AlphaFoldDB" id="A0A7W4Z159"/>
<keyword evidence="2" id="KW-1185">Reference proteome</keyword>
<dbReference type="Proteomes" id="UP000589626">
    <property type="component" value="Unassembled WGS sequence"/>
</dbReference>
<name>A0A7W4Z159_9ACTN</name>
<dbReference type="EMBL" id="JACHWR010000002">
    <property type="protein sequence ID" value="MBB3043039.1"/>
    <property type="molecule type" value="Genomic_DNA"/>
</dbReference>
<evidence type="ECO:0000313" key="2">
    <source>
        <dbReference type="Proteomes" id="UP000589626"/>
    </source>
</evidence>
<dbReference type="SUPFAM" id="SSF52540">
    <property type="entry name" value="P-loop containing nucleoside triphosphate hydrolases"/>
    <property type="match status" value="1"/>
</dbReference>
<dbReference type="RefSeq" id="WP_183592934.1">
    <property type="nucleotide sequence ID" value="NZ_JACHWR010000002.1"/>
</dbReference>
<accession>A0A7W4Z159</accession>
<dbReference type="InterPro" id="IPR027417">
    <property type="entry name" value="P-loop_NTPase"/>
</dbReference>
<protein>
    <recommendedName>
        <fullName evidence="3">Sulfotransferase family protein</fullName>
    </recommendedName>
</protein>
<evidence type="ECO:0000313" key="1">
    <source>
        <dbReference type="EMBL" id="MBB3043039.1"/>
    </source>
</evidence>
<gene>
    <name evidence="1" type="ORF">FHU40_002857</name>
</gene>